<keyword evidence="4" id="KW-0732">Signal</keyword>
<comment type="caution">
    <text evidence="6">The sequence shown here is derived from an EMBL/GenBank/DDBJ whole genome shotgun (WGS) entry which is preliminary data.</text>
</comment>
<dbReference type="InterPro" id="IPR001310">
    <property type="entry name" value="Histidine_triad_HIT"/>
</dbReference>
<dbReference type="AlphaFoldDB" id="A0AB34ITG2"/>
<evidence type="ECO:0000256" key="1">
    <source>
        <dbReference type="PIRSR" id="PIRSR601310-1"/>
    </source>
</evidence>
<dbReference type="InterPro" id="IPR019808">
    <property type="entry name" value="Histidine_triad_CS"/>
</dbReference>
<dbReference type="EMBL" id="JBGBPQ010000018">
    <property type="protein sequence ID" value="KAL1507030.1"/>
    <property type="molecule type" value="Genomic_DNA"/>
</dbReference>
<dbReference type="Pfam" id="PF01230">
    <property type="entry name" value="HIT"/>
    <property type="match status" value="2"/>
</dbReference>
<comment type="caution">
    <text evidence="3">Lacks conserved residue(s) required for the propagation of feature annotation.</text>
</comment>
<dbReference type="Proteomes" id="UP001515480">
    <property type="component" value="Unassembled WGS sequence"/>
</dbReference>
<evidence type="ECO:0000259" key="5">
    <source>
        <dbReference type="PROSITE" id="PS51084"/>
    </source>
</evidence>
<proteinExistence type="predicted"/>
<reference evidence="6 7" key="1">
    <citation type="journal article" date="2024" name="Science">
        <title>Giant polyketide synthase enzymes in the biosynthesis of giant marine polyether toxins.</title>
        <authorList>
            <person name="Fallon T.R."/>
            <person name="Shende V.V."/>
            <person name="Wierzbicki I.H."/>
            <person name="Pendleton A.L."/>
            <person name="Watervoot N.F."/>
            <person name="Auber R.P."/>
            <person name="Gonzalez D.J."/>
            <person name="Wisecaver J.H."/>
            <person name="Moore B.S."/>
        </authorList>
    </citation>
    <scope>NUCLEOTIDE SEQUENCE [LARGE SCALE GENOMIC DNA]</scope>
    <source>
        <strain evidence="6 7">12B1</strain>
    </source>
</reference>
<protein>
    <recommendedName>
        <fullName evidence="5">HIT domain-containing protein</fullName>
    </recommendedName>
</protein>
<feature type="signal peptide" evidence="4">
    <location>
        <begin position="1"/>
        <end position="17"/>
    </location>
</feature>
<dbReference type="InterPro" id="IPR051884">
    <property type="entry name" value="Bis(5'-adenosyl)-TPase_reg"/>
</dbReference>
<name>A0AB34ITG2_PRYPA</name>
<feature type="domain" description="HIT" evidence="5">
    <location>
        <begin position="35"/>
        <end position="139"/>
    </location>
</feature>
<sequence>MRAALLLGATTLSVAAGYRLVRLMAGTSRVGVDERFGALSIGASQLVLASARRLAVAFELNPILAGHLVVAPRRCVQRVNELDDAEYDELWRCVRQAQVLAEGRRAGSRASNLLLKEGVGDAPLHVHVVPRTGPADFERDDQVFDELYSWVPLPGVSPTPKDKLEVPPDSARRDRSAEQMAAEAATYRGLCNDLAPGCGKPATAHAFSKFPIASEQIFYTSPSGLTCAFVNLRPLANGHVLVTPRRIVPRIGMLTDEEYEDLWRSVRDVQKIVEAATGASQSELGVQDGREAGQSVPHVHVHVLPH</sequence>
<dbReference type="PANTHER" id="PTHR46243">
    <property type="entry name" value="BIS(5'-ADENOSYL)-TRIPHOSPHATASE"/>
    <property type="match status" value="1"/>
</dbReference>
<feature type="active site" description="Tele-AMP-histidine intermediate" evidence="1">
    <location>
        <position position="300"/>
    </location>
</feature>
<evidence type="ECO:0000256" key="2">
    <source>
        <dbReference type="PIRSR" id="PIRSR601310-3"/>
    </source>
</evidence>
<feature type="chain" id="PRO_5044293704" description="HIT domain-containing protein" evidence="4">
    <location>
        <begin position="18"/>
        <end position="306"/>
    </location>
</feature>
<evidence type="ECO:0000313" key="6">
    <source>
        <dbReference type="EMBL" id="KAL1507030.1"/>
    </source>
</evidence>
<dbReference type="InterPro" id="IPR036265">
    <property type="entry name" value="HIT-like_sf"/>
</dbReference>
<evidence type="ECO:0000256" key="4">
    <source>
        <dbReference type="SAM" id="SignalP"/>
    </source>
</evidence>
<evidence type="ECO:0000313" key="7">
    <source>
        <dbReference type="Proteomes" id="UP001515480"/>
    </source>
</evidence>
<accession>A0AB34ITG2</accession>
<dbReference type="Gene3D" id="3.30.428.10">
    <property type="entry name" value="HIT-like"/>
    <property type="match status" value="2"/>
</dbReference>
<dbReference type="PRINTS" id="PR00332">
    <property type="entry name" value="HISTRIAD"/>
</dbReference>
<gene>
    <name evidence="6" type="ORF">AB1Y20_007892</name>
</gene>
<dbReference type="PANTHER" id="PTHR46243:SF1">
    <property type="entry name" value="BIS(5'-ADENOSYL)-TRIPHOSPHATASE"/>
    <property type="match status" value="1"/>
</dbReference>
<feature type="domain" description="HIT" evidence="5">
    <location>
        <begin position="206"/>
        <end position="306"/>
    </location>
</feature>
<evidence type="ECO:0000256" key="3">
    <source>
        <dbReference type="PROSITE-ProRule" id="PRU00464"/>
    </source>
</evidence>
<dbReference type="PROSITE" id="PS00892">
    <property type="entry name" value="HIT_1"/>
    <property type="match status" value="1"/>
</dbReference>
<feature type="short sequence motif" description="Histidine triad motif" evidence="2 3">
    <location>
        <begin position="298"/>
        <end position="302"/>
    </location>
</feature>
<dbReference type="InterPro" id="IPR011146">
    <property type="entry name" value="HIT-like"/>
</dbReference>
<dbReference type="GO" id="GO:0003824">
    <property type="term" value="F:catalytic activity"/>
    <property type="evidence" value="ECO:0007669"/>
    <property type="project" value="InterPro"/>
</dbReference>
<dbReference type="PROSITE" id="PS51084">
    <property type="entry name" value="HIT_2"/>
    <property type="match status" value="2"/>
</dbReference>
<dbReference type="SUPFAM" id="SSF54197">
    <property type="entry name" value="HIT-like"/>
    <property type="match status" value="2"/>
</dbReference>
<organism evidence="6 7">
    <name type="scientific">Prymnesium parvum</name>
    <name type="common">Toxic golden alga</name>
    <dbReference type="NCBI Taxonomy" id="97485"/>
    <lineage>
        <taxon>Eukaryota</taxon>
        <taxon>Haptista</taxon>
        <taxon>Haptophyta</taxon>
        <taxon>Prymnesiophyceae</taxon>
        <taxon>Prymnesiales</taxon>
        <taxon>Prymnesiaceae</taxon>
        <taxon>Prymnesium</taxon>
    </lineage>
</organism>
<keyword evidence="7" id="KW-1185">Reference proteome</keyword>